<sequence length="103" mass="10699">MASSSRRACVSVSSSPVKCVQVKGLQVSLTSMFCCSSPVHTVPPGSVRLPCLCLGLVPAIMCCGMVVAQGLTSVLILLSSSSVQKHMHVIVSIEVTNARLLGK</sequence>
<reference evidence="2" key="1">
    <citation type="submission" date="2021-01" db="EMBL/GenBank/DDBJ databases">
        <authorList>
            <consortium name="Genoscope - CEA"/>
            <person name="William W."/>
        </authorList>
    </citation>
    <scope>NUCLEOTIDE SEQUENCE</scope>
</reference>
<dbReference type="EMBL" id="HG994371">
    <property type="protein sequence ID" value="CAF2007830.1"/>
    <property type="molecule type" value="Genomic_DNA"/>
</dbReference>
<dbReference type="AlphaFoldDB" id="A0A816MF86"/>
<gene>
    <name evidence="2" type="ORF">DARMORV10_C07P37810.1</name>
</gene>
<accession>A0A816MF86</accession>
<evidence type="ECO:0000256" key="1">
    <source>
        <dbReference type="SAM" id="Phobius"/>
    </source>
</evidence>
<proteinExistence type="predicted"/>
<feature type="transmembrane region" description="Helical" evidence="1">
    <location>
        <begin position="56"/>
        <end position="78"/>
    </location>
</feature>
<protein>
    <submittedName>
        <fullName evidence="2">(rape) hypothetical protein</fullName>
    </submittedName>
</protein>
<keyword evidence="1" id="KW-0472">Membrane</keyword>
<organism evidence="2">
    <name type="scientific">Brassica napus</name>
    <name type="common">Rape</name>
    <dbReference type="NCBI Taxonomy" id="3708"/>
    <lineage>
        <taxon>Eukaryota</taxon>
        <taxon>Viridiplantae</taxon>
        <taxon>Streptophyta</taxon>
        <taxon>Embryophyta</taxon>
        <taxon>Tracheophyta</taxon>
        <taxon>Spermatophyta</taxon>
        <taxon>Magnoliopsida</taxon>
        <taxon>eudicotyledons</taxon>
        <taxon>Gunneridae</taxon>
        <taxon>Pentapetalae</taxon>
        <taxon>rosids</taxon>
        <taxon>malvids</taxon>
        <taxon>Brassicales</taxon>
        <taxon>Brassicaceae</taxon>
        <taxon>Brassiceae</taxon>
        <taxon>Brassica</taxon>
    </lineage>
</organism>
<keyword evidence="1" id="KW-1133">Transmembrane helix</keyword>
<evidence type="ECO:0000313" key="2">
    <source>
        <dbReference type="EMBL" id="CAF2007830.1"/>
    </source>
</evidence>
<name>A0A816MF86_BRANA</name>
<dbReference type="Proteomes" id="UP001295469">
    <property type="component" value="Chromosome C07"/>
</dbReference>
<keyword evidence="1" id="KW-0812">Transmembrane</keyword>